<dbReference type="OrthoDB" id="2422134at2759"/>
<keyword evidence="2" id="KW-1185">Reference proteome</keyword>
<dbReference type="GO" id="GO:0005576">
    <property type="term" value="C:extracellular region"/>
    <property type="evidence" value="ECO:0007669"/>
    <property type="project" value="TreeGrafter"/>
</dbReference>
<dbReference type="InterPro" id="IPR021054">
    <property type="entry name" value="Cell_wall_mannoprotein_1"/>
</dbReference>
<dbReference type="AlphaFoldDB" id="A0A167DY58"/>
<dbReference type="Gene3D" id="1.20.1280.140">
    <property type="match status" value="1"/>
</dbReference>
<sequence length="315" mass="29835">MQLTKTLLFALVGIAFAAPAEKRQAAVIQQAVTEVQGALTKLDTAVKGVGDDIASAQPVLAAATDAQNVISKAGQDIQAAQPLQLQEALGLQQIAGDLQTSVSGLMDTLISKKPNFDKLGVSSVVLQNLQQQKSSTQSLGQSLISKVPAIGQGIAQQAVDQISAVLDKGIQAYSAGGAAPAPGGGAAAAQPVAKPGNGTAVPPAAAPAKPKTPAAAPAAPKTPAAAPAAPAGGLESLLGGLLGGAGGAGGANGAAGLGGLLTSLTGGAAGGNAGGAGGLGALFGGLGGLGGAGGGAATKTNVVDFAQSAAEEDEE</sequence>
<protein>
    <submittedName>
        <fullName evidence="1">Cell wall protein</fullName>
    </submittedName>
</protein>
<dbReference type="STRING" id="1573173.A0A167DY58"/>
<dbReference type="PANTHER" id="PTHR38123">
    <property type="entry name" value="CELL WALL SERINE-THREONINE-RICH GALACTOMANNOPROTEIN MP1 (AFU_ORTHOLOGUE AFUA_4G03240)"/>
    <property type="match status" value="1"/>
</dbReference>
<dbReference type="Proteomes" id="UP000076584">
    <property type="component" value="Unassembled WGS sequence"/>
</dbReference>
<evidence type="ECO:0000313" key="2">
    <source>
        <dbReference type="Proteomes" id="UP000076584"/>
    </source>
</evidence>
<gene>
    <name evidence="1" type="ORF">CI238_03543</name>
</gene>
<dbReference type="Pfam" id="PF12296">
    <property type="entry name" value="HsbA"/>
    <property type="match status" value="1"/>
</dbReference>
<name>A0A167DY58_COLIC</name>
<dbReference type="EMBL" id="LFIW01000874">
    <property type="protein sequence ID" value="KZL84484.1"/>
    <property type="molecule type" value="Genomic_DNA"/>
</dbReference>
<dbReference type="PANTHER" id="PTHR38123:SF6">
    <property type="entry name" value="CELL WALL SERINE-THREONINE-RICH GALACTOMANNOPROTEIN MP1 (AFU_ORTHOLOGUE AFUA_4G03240)"/>
    <property type="match status" value="1"/>
</dbReference>
<comment type="caution">
    <text evidence="1">The sequence shown here is derived from an EMBL/GenBank/DDBJ whole genome shotgun (WGS) entry which is preliminary data.</text>
</comment>
<evidence type="ECO:0000313" key="1">
    <source>
        <dbReference type="EMBL" id="KZL84484.1"/>
    </source>
</evidence>
<organism evidence="1 2">
    <name type="scientific">Colletotrichum incanum</name>
    <name type="common">Soybean anthracnose fungus</name>
    <dbReference type="NCBI Taxonomy" id="1573173"/>
    <lineage>
        <taxon>Eukaryota</taxon>
        <taxon>Fungi</taxon>
        <taxon>Dikarya</taxon>
        <taxon>Ascomycota</taxon>
        <taxon>Pezizomycotina</taxon>
        <taxon>Sordariomycetes</taxon>
        <taxon>Hypocreomycetidae</taxon>
        <taxon>Glomerellales</taxon>
        <taxon>Glomerellaceae</taxon>
        <taxon>Colletotrichum</taxon>
        <taxon>Colletotrichum spaethianum species complex</taxon>
    </lineage>
</organism>
<proteinExistence type="predicted"/>
<accession>A0A167DY58</accession>
<reference evidence="1 2" key="1">
    <citation type="submission" date="2015-06" db="EMBL/GenBank/DDBJ databases">
        <title>Survival trade-offs in plant roots during colonization by closely related pathogenic and mutualistic fungi.</title>
        <authorList>
            <person name="Hacquard S."/>
            <person name="Kracher B."/>
            <person name="Hiruma K."/>
            <person name="Weinman A."/>
            <person name="Muench P."/>
            <person name="Garrido Oter R."/>
            <person name="Ver Loren van Themaat E."/>
            <person name="Dallerey J.-F."/>
            <person name="Damm U."/>
            <person name="Henrissat B."/>
            <person name="Lespinet O."/>
            <person name="Thon M."/>
            <person name="Kemen E."/>
            <person name="McHardy A.C."/>
            <person name="Schulze-Lefert P."/>
            <person name="O'Connell R.J."/>
        </authorList>
    </citation>
    <scope>NUCLEOTIDE SEQUENCE [LARGE SCALE GENOMIC DNA]</scope>
    <source>
        <strain evidence="1 2">MAFF 238704</strain>
    </source>
</reference>